<proteinExistence type="predicted"/>
<comment type="caution">
    <text evidence="1">The sequence shown here is derived from an EMBL/GenBank/DDBJ whole genome shotgun (WGS) entry which is preliminary data.</text>
</comment>
<sequence length="133" mass="13491">MTLLNMYLKNRALTDLNSITPSNSTFIVGDGTKFVGESGATARTSLGVAIGSDTQAHGDVLDDLNTLTTAASDGQFIVATAAGVFAYESTTVARTSLGVGEGDSPTFDDVVVSVGAAGTPSVTYTGDLNTGIY</sequence>
<accession>A0A0F8ZDR6</accession>
<name>A0A0F8ZDR6_9ZZZZ</name>
<gene>
    <name evidence="1" type="ORF">LCGC14_2786790</name>
</gene>
<organism evidence="1">
    <name type="scientific">marine sediment metagenome</name>
    <dbReference type="NCBI Taxonomy" id="412755"/>
    <lineage>
        <taxon>unclassified sequences</taxon>
        <taxon>metagenomes</taxon>
        <taxon>ecological metagenomes</taxon>
    </lineage>
</organism>
<reference evidence="1" key="1">
    <citation type="journal article" date="2015" name="Nature">
        <title>Complex archaea that bridge the gap between prokaryotes and eukaryotes.</title>
        <authorList>
            <person name="Spang A."/>
            <person name="Saw J.H."/>
            <person name="Jorgensen S.L."/>
            <person name="Zaremba-Niedzwiedzka K."/>
            <person name="Martijn J."/>
            <person name="Lind A.E."/>
            <person name="van Eijk R."/>
            <person name="Schleper C."/>
            <person name="Guy L."/>
            <person name="Ettema T.J."/>
        </authorList>
    </citation>
    <scope>NUCLEOTIDE SEQUENCE</scope>
</reference>
<feature type="non-terminal residue" evidence="1">
    <location>
        <position position="133"/>
    </location>
</feature>
<evidence type="ECO:0000313" key="1">
    <source>
        <dbReference type="EMBL" id="KKK84095.1"/>
    </source>
</evidence>
<dbReference type="EMBL" id="LAZR01051928">
    <property type="protein sequence ID" value="KKK84095.1"/>
    <property type="molecule type" value="Genomic_DNA"/>
</dbReference>
<dbReference type="AlphaFoldDB" id="A0A0F8ZDR6"/>
<protein>
    <submittedName>
        <fullName evidence="1">Uncharacterized protein</fullName>
    </submittedName>
</protein>